<dbReference type="AlphaFoldDB" id="K9ZS27"/>
<sequence length="158" mass="18303">MQLEELLEYIDIPFSFHKRPIPLQPQLRVIWGLSTLVLILYICSRGKRSSISRLHILNWAIKTRENRERLTELLENRSSPVATFIQYEPGFNKGIEYAIAERLVELQNNGRVHLILNGEKLAKEIIATEQCLEDEKTFLSMRGASVTEQLAKNLLKFP</sequence>
<gene>
    <name evidence="1" type="ordered locus">Anacy_5879</name>
</gene>
<evidence type="ECO:0000313" key="1">
    <source>
        <dbReference type="EMBL" id="AFZ61170.1"/>
    </source>
</evidence>
<keyword evidence="1" id="KW-0614">Plasmid</keyword>
<dbReference type="PATRIC" id="fig|272123.3.peg.6382"/>
<keyword evidence="2" id="KW-1185">Reference proteome</keyword>
<dbReference type="RefSeq" id="WP_015364322.1">
    <property type="nucleotide sequence ID" value="NC_020157.1"/>
</dbReference>
<name>K9ZS27_ANACC</name>
<dbReference type="KEGG" id="acy:Anacy_5879"/>
<proteinExistence type="predicted"/>
<evidence type="ECO:0000313" key="2">
    <source>
        <dbReference type="Proteomes" id="UP000010474"/>
    </source>
</evidence>
<dbReference type="Proteomes" id="UP000010474">
    <property type="component" value="Plasmid pANACY.02"/>
</dbReference>
<dbReference type="OrthoDB" id="582646at2"/>
<accession>K9ZS27</accession>
<reference evidence="2" key="1">
    <citation type="journal article" date="2013" name="Proc. Natl. Acad. Sci. U.S.A.">
        <title>Improving the coverage of the cyanobacterial phylum using diversity-driven genome sequencing.</title>
        <authorList>
            <person name="Shih P.M."/>
            <person name="Wu D."/>
            <person name="Latifi A."/>
            <person name="Axen S.D."/>
            <person name="Fewer D.P."/>
            <person name="Talla E."/>
            <person name="Calteau A."/>
            <person name="Cai F."/>
            <person name="Tandeau de Marsac N."/>
            <person name="Rippka R."/>
            <person name="Herdman M."/>
            <person name="Sivonen K."/>
            <person name="Coursin T."/>
            <person name="Laurent T."/>
            <person name="Goodwin L."/>
            <person name="Nolan M."/>
            <person name="Davenport K.W."/>
            <person name="Han C.S."/>
            <person name="Rubin E.M."/>
            <person name="Eisen J.A."/>
            <person name="Woyke T."/>
            <person name="Gugger M."/>
            <person name="Kerfeld C.A."/>
        </authorList>
    </citation>
    <scope>NUCLEOTIDE SEQUENCE [LARGE SCALE GENOMIC DNA]</scope>
    <source>
        <strain evidence="2">ATCC 27899 / PCC 7122</strain>
    </source>
</reference>
<organism evidence="1 2">
    <name type="scientific">Anabaena cylindrica (strain ATCC 27899 / PCC 7122)</name>
    <dbReference type="NCBI Taxonomy" id="272123"/>
    <lineage>
        <taxon>Bacteria</taxon>
        <taxon>Bacillati</taxon>
        <taxon>Cyanobacteriota</taxon>
        <taxon>Cyanophyceae</taxon>
        <taxon>Nostocales</taxon>
        <taxon>Nostocaceae</taxon>
        <taxon>Anabaena</taxon>
    </lineage>
</organism>
<dbReference type="HOGENOM" id="CLU_138425_0_0_3"/>
<dbReference type="EMBL" id="CP003661">
    <property type="protein sequence ID" value="AFZ61170.1"/>
    <property type="molecule type" value="Genomic_DNA"/>
</dbReference>
<geneLocation type="plasmid" evidence="1 2">
    <name>pANACY.02</name>
</geneLocation>
<protein>
    <submittedName>
        <fullName evidence="1">Uncharacterized protein</fullName>
    </submittedName>
</protein>